<evidence type="ECO:0000256" key="1">
    <source>
        <dbReference type="ARBA" id="ARBA00004496"/>
    </source>
</evidence>
<dbReference type="Gene3D" id="3.50.50.60">
    <property type="entry name" value="FAD/NAD(P)-binding domain"/>
    <property type="match status" value="2"/>
</dbReference>
<keyword evidence="20" id="KW-1185">Reference proteome</keyword>
<dbReference type="PRINTS" id="PR00368">
    <property type="entry name" value="FADPNR"/>
</dbReference>
<keyword evidence="6 16" id="KW-0285">Flavoprotein</keyword>
<dbReference type="Pfam" id="PF07992">
    <property type="entry name" value="Pyr_redox_2"/>
    <property type="match status" value="1"/>
</dbReference>
<feature type="domain" description="FAD/NAD(P)-binding" evidence="18">
    <location>
        <begin position="5"/>
        <end position="326"/>
    </location>
</feature>
<organism evidence="19 20">
    <name type="scientific">Microcella alkaliphila</name>
    <dbReference type="NCBI Taxonomy" id="279828"/>
    <lineage>
        <taxon>Bacteria</taxon>
        <taxon>Bacillati</taxon>
        <taxon>Actinomycetota</taxon>
        <taxon>Actinomycetes</taxon>
        <taxon>Micrococcales</taxon>
        <taxon>Microbacteriaceae</taxon>
        <taxon>Microcella</taxon>
    </lineage>
</organism>
<dbReference type="NCBIfam" id="TIGR01350">
    <property type="entry name" value="lipoamide_DH"/>
    <property type="match status" value="1"/>
</dbReference>
<feature type="active site" description="Proton acceptor" evidence="13">
    <location>
        <position position="445"/>
    </location>
</feature>
<dbReference type="PANTHER" id="PTHR22912">
    <property type="entry name" value="DISULFIDE OXIDOREDUCTASE"/>
    <property type="match status" value="1"/>
</dbReference>
<dbReference type="GO" id="GO:0006103">
    <property type="term" value="P:2-oxoglutarate metabolic process"/>
    <property type="evidence" value="ECO:0007669"/>
    <property type="project" value="TreeGrafter"/>
</dbReference>
<evidence type="ECO:0000256" key="3">
    <source>
        <dbReference type="ARBA" id="ARBA00012608"/>
    </source>
</evidence>
<protein>
    <recommendedName>
        <fullName evidence="4 16">Dihydrolipoyl dehydrogenase</fullName>
        <ecNumber evidence="3 16">1.8.1.4</ecNumber>
    </recommendedName>
</protein>
<dbReference type="GO" id="GO:0004148">
    <property type="term" value="F:dihydrolipoyl dehydrogenase (NADH) activity"/>
    <property type="evidence" value="ECO:0007669"/>
    <property type="project" value="UniProtKB-EC"/>
</dbReference>
<dbReference type="InterPro" id="IPR023753">
    <property type="entry name" value="FAD/NAD-binding_dom"/>
</dbReference>
<proteinExistence type="inferred from homology"/>
<dbReference type="RefSeq" id="WP_130282585.1">
    <property type="nucleotide sequence ID" value="NZ_SGXT01000015.1"/>
</dbReference>
<dbReference type="PIRSF" id="PIRSF000350">
    <property type="entry name" value="Mercury_reductase_MerA"/>
    <property type="match status" value="1"/>
</dbReference>
<evidence type="ECO:0000256" key="10">
    <source>
        <dbReference type="ARBA" id="ARBA00023157"/>
    </source>
</evidence>
<comment type="similarity">
    <text evidence="2 16">Belongs to the class-I pyridine nucleotide-disulfide oxidoreductase family.</text>
</comment>
<evidence type="ECO:0000256" key="11">
    <source>
        <dbReference type="ARBA" id="ARBA00023284"/>
    </source>
</evidence>
<evidence type="ECO:0000256" key="7">
    <source>
        <dbReference type="ARBA" id="ARBA00022827"/>
    </source>
</evidence>
<evidence type="ECO:0000256" key="16">
    <source>
        <dbReference type="RuleBase" id="RU003692"/>
    </source>
</evidence>
<feature type="binding site" evidence="14">
    <location>
        <position position="311"/>
    </location>
    <ligand>
        <name>FAD</name>
        <dbReference type="ChEBI" id="CHEBI:57692"/>
    </ligand>
</feature>
<dbReference type="InterPro" id="IPR001100">
    <property type="entry name" value="Pyr_nuc-diS_OxRdtase"/>
</dbReference>
<dbReference type="EMBL" id="SGXT01000015">
    <property type="protein sequence ID" value="RZT59516.1"/>
    <property type="molecule type" value="Genomic_DNA"/>
</dbReference>
<dbReference type="InterPro" id="IPR050151">
    <property type="entry name" value="Class-I_Pyr_Nuc-Dis_Oxidored"/>
</dbReference>
<feature type="binding site" evidence="14">
    <location>
        <begin position="179"/>
        <end position="186"/>
    </location>
    <ligand>
        <name>NAD(+)</name>
        <dbReference type="ChEBI" id="CHEBI:57540"/>
    </ligand>
</feature>
<gene>
    <name evidence="19" type="ORF">EV140_1491</name>
</gene>
<name>A0A4Q7TGA9_9MICO</name>
<dbReference type="InterPro" id="IPR006258">
    <property type="entry name" value="Lipoamide_DH"/>
</dbReference>
<evidence type="ECO:0000256" key="6">
    <source>
        <dbReference type="ARBA" id="ARBA00022630"/>
    </source>
</evidence>
<feature type="binding site" evidence="14">
    <location>
        <begin position="143"/>
        <end position="145"/>
    </location>
    <ligand>
        <name>FAD</name>
        <dbReference type="ChEBI" id="CHEBI:57692"/>
    </ligand>
</feature>
<evidence type="ECO:0000256" key="4">
    <source>
        <dbReference type="ARBA" id="ARBA00016961"/>
    </source>
</evidence>
<dbReference type="SUPFAM" id="SSF55424">
    <property type="entry name" value="FAD/NAD-linked reductases, dimerisation (C-terminal) domain"/>
    <property type="match status" value="1"/>
</dbReference>
<dbReference type="Proteomes" id="UP000292408">
    <property type="component" value="Unassembled WGS sequence"/>
</dbReference>
<accession>A0A4Q7TGA9</accession>
<dbReference type="Gene3D" id="3.30.390.30">
    <property type="match status" value="1"/>
</dbReference>
<evidence type="ECO:0000313" key="20">
    <source>
        <dbReference type="Proteomes" id="UP000292408"/>
    </source>
</evidence>
<evidence type="ECO:0000256" key="5">
    <source>
        <dbReference type="ARBA" id="ARBA00022490"/>
    </source>
</evidence>
<dbReference type="PANTHER" id="PTHR22912:SF217">
    <property type="entry name" value="DIHYDROLIPOYL DEHYDROGENASE"/>
    <property type="match status" value="1"/>
</dbReference>
<feature type="binding site" evidence="14">
    <location>
        <position position="270"/>
    </location>
    <ligand>
        <name>NAD(+)</name>
        <dbReference type="ChEBI" id="CHEBI:57540"/>
    </ligand>
</feature>
<evidence type="ECO:0000259" key="17">
    <source>
        <dbReference type="Pfam" id="PF02852"/>
    </source>
</evidence>
<dbReference type="InterPro" id="IPR016156">
    <property type="entry name" value="FAD/NAD-linked_Rdtase_dimer_sf"/>
</dbReference>
<dbReference type="InterPro" id="IPR036188">
    <property type="entry name" value="FAD/NAD-bd_sf"/>
</dbReference>
<evidence type="ECO:0000256" key="14">
    <source>
        <dbReference type="PIRSR" id="PIRSR000350-3"/>
    </source>
</evidence>
<dbReference type="EC" id="1.8.1.4" evidence="3 16"/>
<sequence length="466" mass="49806">MTQHYDLVVLGAGPGGYVAAIRASQLGLSVAIVERRYWGGVCLNVGCVPTKALLRNAEIGYLVTREAARFGISGDISIDYSAAFERSRSVADGRTAGVHYLMKKNGVVEYEASGIYQDAHTMSIVRDTGEPETITFDATIIATGSTTRLLPGVTLGERVVTYESLILEPTAPQSIVIVGGGAIGLEFAYLLRAYDTEVTVVEYADRLLPNEDADVSAEVHKQFRKLGCTVVTSARVDSAETVGDVAVVRYTDAAGSRLTVEAERALIAVGFDPNLDGYGLDNLGVELRERGGIAVDDRMRTSVDGVYAIGDVTALLQLAHVAEAQGIVAAETIGGAETLPIDDYRFMPRATYFQPQVASFGLTEAQARESGRELRVTTFPFAANAKAHVLGDASGFVKLIADAEFGELLGAHIVGHDASELLPELTLGHQWELTSRELSRNVHAHPGLGEALQEAFHGLEGHTINM</sequence>
<reference evidence="19 20" key="1">
    <citation type="journal article" date="2015" name="Stand. Genomic Sci.">
        <title>Genomic Encyclopedia of Bacterial and Archaeal Type Strains, Phase III: the genomes of soil and plant-associated and newly described type strains.</title>
        <authorList>
            <person name="Whitman W.B."/>
            <person name="Woyke T."/>
            <person name="Klenk H.P."/>
            <person name="Zhou Y."/>
            <person name="Lilburn T.G."/>
            <person name="Beck B.J."/>
            <person name="De Vos P."/>
            <person name="Vandamme P."/>
            <person name="Eisen J.A."/>
            <person name="Garrity G."/>
            <person name="Hugenholtz P."/>
            <person name="Kyrpides N.C."/>
        </authorList>
    </citation>
    <scope>NUCLEOTIDE SEQUENCE [LARGE SCALE GENOMIC DNA]</scope>
    <source>
        <strain evidence="19 20">AC4r</strain>
    </source>
</reference>
<feature type="binding site" evidence="14">
    <location>
        <position position="202"/>
    </location>
    <ligand>
        <name>NAD(+)</name>
        <dbReference type="ChEBI" id="CHEBI:57540"/>
    </ligand>
</feature>
<keyword evidence="14" id="KW-0547">Nucleotide-binding</keyword>
<dbReference type="PRINTS" id="PR00411">
    <property type="entry name" value="PNDRDTASEI"/>
</dbReference>
<feature type="binding site" evidence="14">
    <location>
        <position position="51"/>
    </location>
    <ligand>
        <name>FAD</name>
        <dbReference type="ChEBI" id="CHEBI:57692"/>
    </ligand>
</feature>
<comment type="miscellaneous">
    <text evidence="16">The active site is a redox-active disulfide bond.</text>
</comment>
<comment type="caution">
    <text evidence="19">The sequence shown here is derived from an EMBL/GenBank/DDBJ whole genome shotgun (WGS) entry which is preliminary data.</text>
</comment>
<comment type="cofactor">
    <cofactor evidence="14 16">
        <name>FAD</name>
        <dbReference type="ChEBI" id="CHEBI:57692"/>
    </cofactor>
    <text evidence="14 16">Binds 1 FAD per subunit.</text>
</comment>
<dbReference type="InterPro" id="IPR012999">
    <property type="entry name" value="Pyr_OxRdtase_I_AS"/>
</dbReference>
<keyword evidence="8 16" id="KW-0560">Oxidoreductase</keyword>
<dbReference type="OrthoDB" id="9800167at2"/>
<comment type="subcellular location">
    <subcellularLocation>
        <location evidence="1">Cytoplasm</location>
    </subcellularLocation>
</comment>
<evidence type="ECO:0000313" key="19">
    <source>
        <dbReference type="EMBL" id="RZT59516.1"/>
    </source>
</evidence>
<comment type="catalytic activity">
    <reaction evidence="12 16">
        <text>N(6)-[(R)-dihydrolipoyl]-L-lysyl-[protein] + NAD(+) = N(6)-[(R)-lipoyl]-L-lysyl-[protein] + NADH + H(+)</text>
        <dbReference type="Rhea" id="RHEA:15045"/>
        <dbReference type="Rhea" id="RHEA-COMP:10474"/>
        <dbReference type="Rhea" id="RHEA-COMP:10475"/>
        <dbReference type="ChEBI" id="CHEBI:15378"/>
        <dbReference type="ChEBI" id="CHEBI:57540"/>
        <dbReference type="ChEBI" id="CHEBI:57945"/>
        <dbReference type="ChEBI" id="CHEBI:83099"/>
        <dbReference type="ChEBI" id="CHEBI:83100"/>
        <dbReference type="EC" id="1.8.1.4"/>
    </reaction>
</comment>
<evidence type="ECO:0000256" key="8">
    <source>
        <dbReference type="ARBA" id="ARBA00023002"/>
    </source>
</evidence>
<feature type="domain" description="Pyridine nucleotide-disulphide oxidoreductase dimerisation" evidence="17">
    <location>
        <begin position="347"/>
        <end position="455"/>
    </location>
</feature>
<keyword evidence="9 14" id="KW-0520">NAD</keyword>
<keyword evidence="5" id="KW-0963">Cytoplasm</keyword>
<dbReference type="GO" id="GO:0005737">
    <property type="term" value="C:cytoplasm"/>
    <property type="evidence" value="ECO:0007669"/>
    <property type="project" value="UniProtKB-SubCell"/>
</dbReference>
<dbReference type="InterPro" id="IPR004099">
    <property type="entry name" value="Pyr_nucl-diS_OxRdtase_dimer"/>
</dbReference>
<evidence type="ECO:0000256" key="12">
    <source>
        <dbReference type="ARBA" id="ARBA00049187"/>
    </source>
</evidence>
<dbReference type="AlphaFoldDB" id="A0A4Q7TGA9"/>
<feature type="binding site" evidence="14">
    <location>
        <position position="114"/>
    </location>
    <ligand>
        <name>FAD</name>
        <dbReference type="ChEBI" id="CHEBI:57692"/>
    </ligand>
</feature>
<keyword evidence="7 14" id="KW-0274">FAD</keyword>
<dbReference type="GO" id="GO:0050660">
    <property type="term" value="F:flavin adenine dinucleotide binding"/>
    <property type="evidence" value="ECO:0007669"/>
    <property type="project" value="InterPro"/>
</dbReference>
<dbReference type="FunFam" id="3.30.390.30:FF:000001">
    <property type="entry name" value="Dihydrolipoyl dehydrogenase"/>
    <property type="match status" value="1"/>
</dbReference>
<dbReference type="SUPFAM" id="SSF51905">
    <property type="entry name" value="FAD/NAD(P)-binding domain"/>
    <property type="match status" value="1"/>
</dbReference>
<evidence type="ECO:0000256" key="15">
    <source>
        <dbReference type="PIRSR" id="PIRSR000350-4"/>
    </source>
</evidence>
<evidence type="ECO:0000256" key="13">
    <source>
        <dbReference type="PIRSR" id="PIRSR000350-2"/>
    </source>
</evidence>
<feature type="disulfide bond" description="Redox-active" evidence="15">
    <location>
        <begin position="42"/>
        <end position="47"/>
    </location>
</feature>
<keyword evidence="10" id="KW-1015">Disulfide bond</keyword>
<keyword evidence="11 16" id="KW-0676">Redox-active center</keyword>
<evidence type="ECO:0000256" key="9">
    <source>
        <dbReference type="ARBA" id="ARBA00023027"/>
    </source>
</evidence>
<evidence type="ECO:0000259" key="18">
    <source>
        <dbReference type="Pfam" id="PF07992"/>
    </source>
</evidence>
<dbReference type="Pfam" id="PF02852">
    <property type="entry name" value="Pyr_redox_dim"/>
    <property type="match status" value="1"/>
</dbReference>
<evidence type="ECO:0000256" key="2">
    <source>
        <dbReference type="ARBA" id="ARBA00007532"/>
    </source>
</evidence>
<dbReference type="PROSITE" id="PS00076">
    <property type="entry name" value="PYRIDINE_REDOX_1"/>
    <property type="match status" value="1"/>
</dbReference>